<proteinExistence type="predicted"/>
<organism evidence="2 3">
    <name type="scientific">Pleurodeles waltl</name>
    <name type="common">Iberian ribbed newt</name>
    <dbReference type="NCBI Taxonomy" id="8319"/>
    <lineage>
        <taxon>Eukaryota</taxon>
        <taxon>Metazoa</taxon>
        <taxon>Chordata</taxon>
        <taxon>Craniata</taxon>
        <taxon>Vertebrata</taxon>
        <taxon>Euteleostomi</taxon>
        <taxon>Amphibia</taxon>
        <taxon>Batrachia</taxon>
        <taxon>Caudata</taxon>
        <taxon>Salamandroidea</taxon>
        <taxon>Salamandridae</taxon>
        <taxon>Pleurodelinae</taxon>
        <taxon>Pleurodeles</taxon>
    </lineage>
</organism>
<feature type="region of interest" description="Disordered" evidence="1">
    <location>
        <begin position="1"/>
        <end position="109"/>
    </location>
</feature>
<sequence>MPLNNGAKKHPPGTRSDKRQTAQAGRASPRGPDTSQDRPRSTVPRPAPSRAPTQTRAPTQPKYLPGGGCQGPLPAGPRHRRGHLPSPSISQPGGVLITPLRQEKCCKEP</sequence>
<name>A0AAV7LCM4_PLEWA</name>
<evidence type="ECO:0000256" key="1">
    <source>
        <dbReference type="SAM" id="MobiDB-lite"/>
    </source>
</evidence>
<comment type="caution">
    <text evidence="2">The sequence shown here is derived from an EMBL/GenBank/DDBJ whole genome shotgun (WGS) entry which is preliminary data.</text>
</comment>
<protein>
    <submittedName>
        <fullName evidence="2">Uncharacterized protein</fullName>
    </submittedName>
</protein>
<accession>A0AAV7LCM4</accession>
<keyword evidence="3" id="KW-1185">Reference proteome</keyword>
<dbReference type="AlphaFoldDB" id="A0AAV7LCM4"/>
<dbReference type="Proteomes" id="UP001066276">
    <property type="component" value="Chromosome 11"/>
</dbReference>
<dbReference type="EMBL" id="JANPWB010000015">
    <property type="protein sequence ID" value="KAJ1089340.1"/>
    <property type="molecule type" value="Genomic_DNA"/>
</dbReference>
<reference evidence="2" key="1">
    <citation type="journal article" date="2022" name="bioRxiv">
        <title>Sequencing and chromosome-scale assembly of the giantPleurodeles waltlgenome.</title>
        <authorList>
            <person name="Brown T."/>
            <person name="Elewa A."/>
            <person name="Iarovenko S."/>
            <person name="Subramanian E."/>
            <person name="Araus A.J."/>
            <person name="Petzold A."/>
            <person name="Susuki M."/>
            <person name="Suzuki K.-i.T."/>
            <person name="Hayashi T."/>
            <person name="Toyoda A."/>
            <person name="Oliveira C."/>
            <person name="Osipova E."/>
            <person name="Leigh N.D."/>
            <person name="Simon A."/>
            <person name="Yun M.H."/>
        </authorList>
    </citation>
    <scope>NUCLEOTIDE SEQUENCE</scope>
    <source>
        <strain evidence="2">20211129_DDA</strain>
        <tissue evidence="2">Liver</tissue>
    </source>
</reference>
<evidence type="ECO:0000313" key="3">
    <source>
        <dbReference type="Proteomes" id="UP001066276"/>
    </source>
</evidence>
<evidence type="ECO:0000313" key="2">
    <source>
        <dbReference type="EMBL" id="KAJ1089340.1"/>
    </source>
</evidence>
<gene>
    <name evidence="2" type="ORF">NDU88_002491</name>
</gene>